<name>A0ABQ1JYH2_9FLAO</name>
<dbReference type="PROSITE" id="PS51186">
    <property type="entry name" value="GNAT"/>
    <property type="match status" value="1"/>
</dbReference>
<evidence type="ECO:0000313" key="6">
    <source>
        <dbReference type="Proteomes" id="UP000615760"/>
    </source>
</evidence>
<keyword evidence="6" id="KW-1185">Reference proteome</keyword>
<evidence type="ECO:0000256" key="1">
    <source>
        <dbReference type="ARBA" id="ARBA00022679"/>
    </source>
</evidence>
<keyword evidence="1" id="KW-0808">Transferase</keyword>
<feature type="domain" description="N-acetyltransferase" evidence="4">
    <location>
        <begin position="17"/>
        <end position="172"/>
    </location>
</feature>
<keyword evidence="5" id="KW-0687">Ribonucleoprotein</keyword>
<accession>A0ABQ1JYH2</accession>
<protein>
    <submittedName>
        <fullName evidence="5">50S ribosomal protein L7 serine acetyltransferase</fullName>
    </submittedName>
</protein>
<dbReference type="InterPro" id="IPR051531">
    <property type="entry name" value="N-acetyltransferase"/>
</dbReference>
<reference evidence="6" key="1">
    <citation type="journal article" date="2019" name="Int. J. Syst. Evol. Microbiol.">
        <title>The Global Catalogue of Microorganisms (GCM) 10K type strain sequencing project: providing services to taxonomists for standard genome sequencing and annotation.</title>
        <authorList>
            <consortium name="The Broad Institute Genomics Platform"/>
            <consortium name="The Broad Institute Genome Sequencing Center for Infectious Disease"/>
            <person name="Wu L."/>
            <person name="Ma J."/>
        </authorList>
    </citation>
    <scope>NUCLEOTIDE SEQUENCE [LARGE SCALE GENOMIC DNA]</scope>
    <source>
        <strain evidence="6">CGMCC 1.15461</strain>
    </source>
</reference>
<dbReference type="Gene3D" id="3.40.630.30">
    <property type="match status" value="1"/>
</dbReference>
<dbReference type="RefSeq" id="WP_188620911.1">
    <property type="nucleotide sequence ID" value="NZ_BMJE01000004.1"/>
</dbReference>
<gene>
    <name evidence="5" type="ORF">GCM10007424_17640</name>
</gene>
<dbReference type="PANTHER" id="PTHR43792">
    <property type="entry name" value="GNAT FAMILY, PUTATIVE (AFU_ORTHOLOGUE AFUA_3G00765)-RELATED-RELATED"/>
    <property type="match status" value="1"/>
</dbReference>
<dbReference type="PANTHER" id="PTHR43792:SF8">
    <property type="entry name" value="[RIBOSOMAL PROTEIN US5]-ALANINE N-ACETYLTRANSFERASE"/>
    <property type="match status" value="1"/>
</dbReference>
<dbReference type="EMBL" id="BMJE01000004">
    <property type="protein sequence ID" value="GGB78025.1"/>
    <property type="molecule type" value="Genomic_DNA"/>
</dbReference>
<comment type="similarity">
    <text evidence="3">Belongs to the acetyltransferase family. RimJ subfamily.</text>
</comment>
<dbReference type="InterPro" id="IPR000182">
    <property type="entry name" value="GNAT_dom"/>
</dbReference>
<keyword evidence="5" id="KW-0689">Ribosomal protein</keyword>
<proteinExistence type="inferred from homology"/>
<evidence type="ECO:0000256" key="2">
    <source>
        <dbReference type="ARBA" id="ARBA00023315"/>
    </source>
</evidence>
<dbReference type="GO" id="GO:0005840">
    <property type="term" value="C:ribosome"/>
    <property type="evidence" value="ECO:0007669"/>
    <property type="project" value="UniProtKB-KW"/>
</dbReference>
<dbReference type="Pfam" id="PF13302">
    <property type="entry name" value="Acetyltransf_3"/>
    <property type="match status" value="1"/>
</dbReference>
<dbReference type="Proteomes" id="UP000615760">
    <property type="component" value="Unassembled WGS sequence"/>
</dbReference>
<evidence type="ECO:0000313" key="5">
    <source>
        <dbReference type="EMBL" id="GGB78025.1"/>
    </source>
</evidence>
<dbReference type="SUPFAM" id="SSF55729">
    <property type="entry name" value="Acyl-CoA N-acyltransferases (Nat)"/>
    <property type="match status" value="1"/>
</dbReference>
<comment type="caution">
    <text evidence="5">The sequence shown here is derived from an EMBL/GenBank/DDBJ whole genome shotgun (WGS) entry which is preliminary data.</text>
</comment>
<keyword evidence="2" id="KW-0012">Acyltransferase</keyword>
<evidence type="ECO:0000256" key="3">
    <source>
        <dbReference type="ARBA" id="ARBA00038502"/>
    </source>
</evidence>
<organism evidence="5 6">
    <name type="scientific">Flavobacterium suaedae</name>
    <dbReference type="NCBI Taxonomy" id="1767027"/>
    <lineage>
        <taxon>Bacteria</taxon>
        <taxon>Pseudomonadati</taxon>
        <taxon>Bacteroidota</taxon>
        <taxon>Flavobacteriia</taxon>
        <taxon>Flavobacteriales</taxon>
        <taxon>Flavobacteriaceae</taxon>
        <taxon>Flavobacterium</taxon>
    </lineage>
</organism>
<sequence length="182" mass="21097">MKTVNWKTECISAITPDEFFNLVERNRQHIYKTFPVTTVNCADFEKTKKHIENNSTIEKDNNGYYFYLRDVTTKLLIGYIVIKNIDRKIMKCELAYFIDQEYQGQGITSQAVANTVTYCFEELGMNKVFICTSTTNIGSQKVALKNGFIQEGILRKEFKNGEGTLEDIVYFGLIKSDYKNER</sequence>
<dbReference type="InterPro" id="IPR016181">
    <property type="entry name" value="Acyl_CoA_acyltransferase"/>
</dbReference>
<evidence type="ECO:0000259" key="4">
    <source>
        <dbReference type="PROSITE" id="PS51186"/>
    </source>
</evidence>